<accession>A0A9J6RC47</accession>
<dbReference type="EMBL" id="JAPRAT010000009">
    <property type="protein sequence ID" value="MCZ0702785.1"/>
    <property type="molecule type" value="Genomic_DNA"/>
</dbReference>
<feature type="transmembrane region" description="Helical" evidence="7">
    <location>
        <begin position="45"/>
        <end position="62"/>
    </location>
</feature>
<feature type="transmembrane region" description="Helical" evidence="7">
    <location>
        <begin position="12"/>
        <end position="33"/>
    </location>
</feature>
<comment type="similarity">
    <text evidence="3">Belongs to the peptidase M50B family.</text>
</comment>
<feature type="domain" description="Peptidase M50" evidence="8">
    <location>
        <begin position="24"/>
        <end position="173"/>
    </location>
</feature>
<dbReference type="AlphaFoldDB" id="A0A9J6RC47"/>
<evidence type="ECO:0000313" key="10">
    <source>
        <dbReference type="Proteomes" id="UP001084197"/>
    </source>
</evidence>
<keyword evidence="10" id="KW-1185">Reference proteome</keyword>
<organism evidence="9 10">
    <name type="scientific">Natronobacillus azotifigens</name>
    <dbReference type="NCBI Taxonomy" id="472978"/>
    <lineage>
        <taxon>Bacteria</taxon>
        <taxon>Bacillati</taxon>
        <taxon>Bacillota</taxon>
        <taxon>Bacilli</taxon>
        <taxon>Bacillales</taxon>
        <taxon>Bacillaceae</taxon>
        <taxon>Natronobacillus</taxon>
    </lineage>
</organism>
<keyword evidence="6 7" id="KW-0472">Membrane</keyword>
<keyword evidence="9" id="KW-0645">Protease</keyword>
<dbReference type="GO" id="GO:0016020">
    <property type="term" value="C:membrane"/>
    <property type="evidence" value="ECO:0007669"/>
    <property type="project" value="UniProtKB-SubCell"/>
</dbReference>
<reference evidence="9" key="1">
    <citation type="submission" date="2022-11" db="EMBL/GenBank/DDBJ databases">
        <title>WGS of Natronobacillus azotifigens 24KS-1, an anaerobic diazotrophic haloalkaliphile from soda-rich habitats.</title>
        <authorList>
            <person name="Sorokin D.Y."/>
            <person name="Merkel A.Y."/>
        </authorList>
    </citation>
    <scope>NUCLEOTIDE SEQUENCE</scope>
    <source>
        <strain evidence="9">24KS-1</strain>
    </source>
</reference>
<dbReference type="RefSeq" id="WP_268779557.1">
    <property type="nucleotide sequence ID" value="NZ_JAPRAT010000009.1"/>
</dbReference>
<comment type="subcellular location">
    <subcellularLocation>
        <location evidence="2">Membrane</location>
        <topology evidence="2">Multi-pass membrane protein</topology>
    </subcellularLocation>
</comment>
<gene>
    <name evidence="9" type="ORF">OWO01_06140</name>
</gene>
<evidence type="ECO:0000256" key="2">
    <source>
        <dbReference type="ARBA" id="ARBA00004141"/>
    </source>
</evidence>
<dbReference type="GO" id="GO:0008233">
    <property type="term" value="F:peptidase activity"/>
    <property type="evidence" value="ECO:0007669"/>
    <property type="project" value="UniProtKB-KW"/>
</dbReference>
<evidence type="ECO:0000256" key="5">
    <source>
        <dbReference type="ARBA" id="ARBA00022989"/>
    </source>
</evidence>
<keyword evidence="9" id="KW-0378">Hydrolase</keyword>
<comment type="caution">
    <text evidence="9">The sequence shown here is derived from an EMBL/GenBank/DDBJ whole genome shotgun (WGS) entry which is preliminary data.</text>
</comment>
<sequence>MYYILEMRSDYSLIGTIEIILSLIACYYITIFIHELGHIIGFKVYGYQIILAAVGPIIYTNYKKKIIKFKISNFLIGGGIVPKISKIENEYELKKFIRSYQLSLVLGPIMNLILVFLCILLFKAEIINEYPLFLIITSLLLFIYSFVKAMGVEGDIYIYWKHKADNNLALYGIFEFSLLNDTCNTFLENKIKKIISINSMDDLNYKTITLIGEYIDYCTVNSKKAPIQIDVIIETWIKKYNPLINDKFKFNREHMIILCKLMKNKIVTNSDIGFYKKFYEKHIQDYESNHALLQFYKNKTDFILQLSESNNYLKDVQIFYNEMILEYLIGKHTYINRLLEFDEKAQQPLRMKE</sequence>
<evidence type="ECO:0000256" key="7">
    <source>
        <dbReference type="SAM" id="Phobius"/>
    </source>
</evidence>
<evidence type="ECO:0000256" key="6">
    <source>
        <dbReference type="ARBA" id="ARBA00023136"/>
    </source>
</evidence>
<evidence type="ECO:0000259" key="8">
    <source>
        <dbReference type="Pfam" id="PF02163"/>
    </source>
</evidence>
<dbReference type="InterPro" id="IPR008915">
    <property type="entry name" value="Peptidase_M50"/>
</dbReference>
<dbReference type="GO" id="GO:0006508">
    <property type="term" value="P:proteolysis"/>
    <property type="evidence" value="ECO:0007669"/>
    <property type="project" value="UniProtKB-KW"/>
</dbReference>
<keyword evidence="5 7" id="KW-1133">Transmembrane helix</keyword>
<evidence type="ECO:0000313" key="9">
    <source>
        <dbReference type="EMBL" id="MCZ0702785.1"/>
    </source>
</evidence>
<name>A0A9J6RC47_9BACI</name>
<dbReference type="Proteomes" id="UP001084197">
    <property type="component" value="Unassembled WGS sequence"/>
</dbReference>
<dbReference type="Pfam" id="PF02163">
    <property type="entry name" value="Peptidase_M50"/>
    <property type="match status" value="1"/>
</dbReference>
<comment type="cofactor">
    <cofactor evidence="1">
        <name>Zn(2+)</name>
        <dbReference type="ChEBI" id="CHEBI:29105"/>
    </cofactor>
</comment>
<evidence type="ECO:0000256" key="3">
    <source>
        <dbReference type="ARBA" id="ARBA00007931"/>
    </source>
</evidence>
<evidence type="ECO:0000256" key="1">
    <source>
        <dbReference type="ARBA" id="ARBA00001947"/>
    </source>
</evidence>
<proteinExistence type="inferred from homology"/>
<feature type="transmembrane region" description="Helical" evidence="7">
    <location>
        <begin position="130"/>
        <end position="147"/>
    </location>
</feature>
<keyword evidence="4 7" id="KW-0812">Transmembrane</keyword>
<evidence type="ECO:0000256" key="4">
    <source>
        <dbReference type="ARBA" id="ARBA00022692"/>
    </source>
</evidence>
<protein>
    <submittedName>
        <fullName evidence="9">Site-2 protease family protein</fullName>
    </submittedName>
</protein>
<feature type="transmembrane region" description="Helical" evidence="7">
    <location>
        <begin position="102"/>
        <end position="124"/>
    </location>
</feature>